<keyword evidence="1" id="KW-0732">Signal</keyword>
<feature type="signal peptide" evidence="1">
    <location>
        <begin position="1"/>
        <end position="25"/>
    </location>
</feature>
<reference evidence="2 3" key="1">
    <citation type="submission" date="2021-12" db="EMBL/GenBank/DDBJ databases">
        <title>Discovery of the Pendulisporaceae a myxobacterial family with distinct sporulation behavior and unique specialized metabolism.</title>
        <authorList>
            <person name="Garcia R."/>
            <person name="Popoff A."/>
            <person name="Bader C.D."/>
            <person name="Loehr J."/>
            <person name="Walesch S."/>
            <person name="Walt C."/>
            <person name="Boldt J."/>
            <person name="Bunk B."/>
            <person name="Haeckl F.J.F.P.J."/>
            <person name="Gunesch A.P."/>
            <person name="Birkelbach J."/>
            <person name="Nuebel U."/>
            <person name="Pietschmann T."/>
            <person name="Bach T."/>
            <person name="Mueller R."/>
        </authorList>
    </citation>
    <scope>NUCLEOTIDE SEQUENCE [LARGE SCALE GENOMIC DNA]</scope>
    <source>
        <strain evidence="2 3">MSr12523</strain>
    </source>
</reference>
<sequence length="208" mass="21550">MISSRLLITRGLLGLVASAILFTIAAPGCNSTQGVGDPCRPEREYDATFNGFDVNEVNVESKSYQCQTRLCLVNHFQGRVTCPFGQTPDGTANPGIDKPCVLPGTVDGKIVGNAANGKAVAANLVDRLPEKAVYCSCRCANADGSTDDGANYCECPDGFTCEQLVASIGSQFSQELSGGYCVKSGTKYNTGNPPTAVCNAASKAACGG</sequence>
<proteinExistence type="predicted"/>
<feature type="chain" id="PRO_5046370876" evidence="1">
    <location>
        <begin position="26"/>
        <end position="208"/>
    </location>
</feature>
<keyword evidence="3" id="KW-1185">Reference proteome</keyword>
<evidence type="ECO:0000313" key="2">
    <source>
        <dbReference type="EMBL" id="WXA91804.1"/>
    </source>
</evidence>
<evidence type="ECO:0000256" key="1">
    <source>
        <dbReference type="SAM" id="SignalP"/>
    </source>
</evidence>
<dbReference type="EMBL" id="CP089982">
    <property type="protein sequence ID" value="WXA91804.1"/>
    <property type="molecule type" value="Genomic_DNA"/>
</dbReference>
<dbReference type="RefSeq" id="WP_394842422.1">
    <property type="nucleotide sequence ID" value="NZ_CP089982.1"/>
</dbReference>
<protein>
    <submittedName>
        <fullName evidence="2">Uncharacterized protein</fullName>
    </submittedName>
</protein>
<evidence type="ECO:0000313" key="3">
    <source>
        <dbReference type="Proteomes" id="UP001379533"/>
    </source>
</evidence>
<name>A0ABZ2K184_9BACT</name>
<accession>A0ABZ2K184</accession>
<gene>
    <name evidence="2" type="ORF">LZC95_35805</name>
</gene>
<dbReference type="Proteomes" id="UP001379533">
    <property type="component" value="Chromosome"/>
</dbReference>
<organism evidence="2 3">
    <name type="scientific">Pendulispora brunnea</name>
    <dbReference type="NCBI Taxonomy" id="2905690"/>
    <lineage>
        <taxon>Bacteria</taxon>
        <taxon>Pseudomonadati</taxon>
        <taxon>Myxococcota</taxon>
        <taxon>Myxococcia</taxon>
        <taxon>Myxococcales</taxon>
        <taxon>Sorangiineae</taxon>
        <taxon>Pendulisporaceae</taxon>
        <taxon>Pendulispora</taxon>
    </lineage>
</organism>